<dbReference type="PANTHER" id="PTHR30627">
    <property type="entry name" value="PEPTIDOGLYCAN D,D-TRANSPEPTIDASE"/>
    <property type="match status" value="1"/>
</dbReference>
<feature type="domain" description="Penicillin binding protein A dimerisation" evidence="3">
    <location>
        <begin position="52"/>
        <end position="134"/>
    </location>
</feature>
<dbReference type="InterPro" id="IPR001460">
    <property type="entry name" value="PCN-bd_Tpept"/>
</dbReference>
<dbReference type="Pfam" id="PF00905">
    <property type="entry name" value="Transpeptidase"/>
    <property type="match status" value="1"/>
</dbReference>
<evidence type="ECO:0000313" key="4">
    <source>
        <dbReference type="EMBL" id="PZR04000.1"/>
    </source>
</evidence>
<gene>
    <name evidence="4" type="ORF">DI525_08425</name>
</gene>
<dbReference type="Gene3D" id="3.90.1310.10">
    <property type="entry name" value="Penicillin-binding protein 2a (Domain 2)"/>
    <property type="match status" value="1"/>
</dbReference>
<dbReference type="Gene3D" id="3.40.710.10">
    <property type="entry name" value="DD-peptidase/beta-lactamase superfamily"/>
    <property type="match status" value="1"/>
</dbReference>
<comment type="caution">
    <text evidence="4">The sequence shown here is derived from an EMBL/GenBank/DDBJ whole genome shotgun (WGS) entry which is preliminary data.</text>
</comment>
<reference evidence="4 5" key="1">
    <citation type="submission" date="2017-08" db="EMBL/GenBank/DDBJ databases">
        <title>Infants hospitalized years apart are colonized by the same room-sourced microbial strains.</title>
        <authorList>
            <person name="Brooks B."/>
            <person name="Olm M.R."/>
            <person name="Firek B.A."/>
            <person name="Baker R."/>
            <person name="Thomas B.C."/>
            <person name="Morowitz M.J."/>
            <person name="Banfield J.F."/>
        </authorList>
    </citation>
    <scope>NUCLEOTIDE SEQUENCE [LARGE SCALE GENOMIC DNA]</scope>
    <source>
        <strain evidence="4">S2_003_000_R1_3</strain>
    </source>
</reference>
<feature type="region of interest" description="Disordered" evidence="1">
    <location>
        <begin position="411"/>
        <end position="431"/>
    </location>
</feature>
<dbReference type="Pfam" id="PF21922">
    <property type="entry name" value="PBP_dimer_2"/>
    <property type="match status" value="1"/>
</dbReference>
<dbReference type="GO" id="GO:0008658">
    <property type="term" value="F:penicillin binding"/>
    <property type="evidence" value="ECO:0007669"/>
    <property type="project" value="InterPro"/>
</dbReference>
<evidence type="ECO:0000313" key="5">
    <source>
        <dbReference type="Proteomes" id="UP000249432"/>
    </source>
</evidence>
<protein>
    <submittedName>
        <fullName evidence="4">Penicillin-binding protein</fullName>
    </submittedName>
</protein>
<dbReference type="GO" id="GO:0005886">
    <property type="term" value="C:plasma membrane"/>
    <property type="evidence" value="ECO:0007669"/>
    <property type="project" value="TreeGrafter"/>
</dbReference>
<organism evidence="4 5">
    <name type="scientific">Corynebacterium kroppenstedtii</name>
    <dbReference type="NCBI Taxonomy" id="161879"/>
    <lineage>
        <taxon>Bacteria</taxon>
        <taxon>Bacillati</taxon>
        <taxon>Actinomycetota</taxon>
        <taxon>Actinomycetes</taxon>
        <taxon>Mycobacteriales</taxon>
        <taxon>Corynebacteriaceae</taxon>
        <taxon>Corynebacterium</taxon>
    </lineage>
</organism>
<name>A0A2W5SN57_9CORY</name>
<dbReference type="InterPro" id="IPR012338">
    <property type="entry name" value="Beta-lactam/transpept-like"/>
</dbReference>
<dbReference type="GO" id="GO:0071555">
    <property type="term" value="P:cell wall organization"/>
    <property type="evidence" value="ECO:0007669"/>
    <property type="project" value="TreeGrafter"/>
</dbReference>
<dbReference type="InterPro" id="IPR054120">
    <property type="entry name" value="PBPA_dimer"/>
</dbReference>
<dbReference type="Proteomes" id="UP000249432">
    <property type="component" value="Unassembled WGS sequence"/>
</dbReference>
<dbReference type="AlphaFoldDB" id="A0A2W5SN57"/>
<dbReference type="PANTHER" id="PTHR30627:SF24">
    <property type="entry name" value="PENICILLIN-BINDING PROTEIN 4B"/>
    <property type="match status" value="1"/>
</dbReference>
<evidence type="ECO:0000256" key="1">
    <source>
        <dbReference type="SAM" id="MobiDB-lite"/>
    </source>
</evidence>
<feature type="domain" description="Penicillin-binding protein transpeptidase" evidence="2">
    <location>
        <begin position="157"/>
        <end position="479"/>
    </location>
</feature>
<dbReference type="RefSeq" id="WP_303735284.1">
    <property type="nucleotide sequence ID" value="NZ_CAKZHK010000004.1"/>
</dbReference>
<evidence type="ECO:0000259" key="2">
    <source>
        <dbReference type="Pfam" id="PF00905"/>
    </source>
</evidence>
<evidence type="ECO:0000259" key="3">
    <source>
        <dbReference type="Pfam" id="PF21922"/>
    </source>
</evidence>
<dbReference type="GO" id="GO:0071972">
    <property type="term" value="F:peptidoglycan L,D-transpeptidase activity"/>
    <property type="evidence" value="ECO:0007669"/>
    <property type="project" value="TreeGrafter"/>
</dbReference>
<dbReference type="SUPFAM" id="SSF56601">
    <property type="entry name" value="beta-lactamase/transpeptidase-like"/>
    <property type="match status" value="1"/>
</dbReference>
<sequence>MNRSIRAVTIFCLLLVVAMVANLTWIQGFQTDHLAKNSLDRRQYYDMKSRQRGQISAGGEILAHSVKGANDIYNREYVSDPDAFGPIEGYLSDRYGTAGIEASQNNILNGTDDSLFTKRFTDTLTGKETQGANVELTIDPKTQRVAYDAMTSRGYTGAVVALRPSTGEVLAMASTPGYDPRSIVTPNAEEAQQNWAAINNNPESPLLNHATQQTLPPGSTFKLITTAAAMEKNNVNANTTVTAEPQITLPDSYTTMENYDGERCGSGSVTTLSTAFTLSCNTAFAQLGMAAGTEQFKKTATAFGVGESVDDFGLPVQTSTVGEIADQPSLAQSSIGQRDVSITPLQDAIIAATIANKGKRMKPYVVKQITDSSLKPIKTTKPEQVTTAVNDDIANRITQLMIGSEKGTSGYAGTDIASKTGTAEHGENSRSSKPHAWYVAFGPSQNADVAVAVVAENGGDRGQAATGGSVAAPIGRAVIAQALKDGV</sequence>
<dbReference type="EMBL" id="QFRA01000024">
    <property type="protein sequence ID" value="PZR04000.1"/>
    <property type="molecule type" value="Genomic_DNA"/>
</dbReference>
<accession>A0A2W5SN57</accession>
<dbReference type="InterPro" id="IPR050515">
    <property type="entry name" value="Beta-lactam/transpept"/>
</dbReference>
<proteinExistence type="predicted"/>